<comment type="caution">
    <text evidence="3">The sequence shown here is derived from an EMBL/GenBank/DDBJ whole genome shotgun (WGS) entry which is preliminary data.</text>
</comment>
<feature type="region of interest" description="Disordered" evidence="2">
    <location>
        <begin position="271"/>
        <end position="359"/>
    </location>
</feature>
<gene>
    <name evidence="3" type="ORF">GNI_026530</name>
</gene>
<keyword evidence="4" id="KW-1185">Reference proteome</keyword>
<feature type="compositionally biased region" description="Basic and acidic residues" evidence="2">
    <location>
        <begin position="271"/>
        <end position="315"/>
    </location>
</feature>
<dbReference type="AlphaFoldDB" id="A0A023BBK8"/>
<name>A0A023BBK8_GRENI</name>
<dbReference type="OrthoDB" id="329354at2759"/>
<sequence>MPVIKVTVEPPAKPYPQVSDLLRTLTDKRIKNEKNMMQDLEKSFNTHLENMKKTIEDELDKLLAIFDDKATLKKVVQASKATQTSYGFIEQRSDEIRPDAVTEVSAAAEAPSQARGSPFPDSGVHKEAAVDLSNKLSHELNHKGNLTGSYPDGIGMESNSDGPLSFVEKGIVDSLTERLSNIGSPSMVVQLMDVYVPDSSLEAKIKAIEDRRVTAEKNLFKVAGDMFDEVDTLTKNEIQINLQIQLDAFTADLDSIKSVLGGVSAFLEHHQEGHHQEGQHQEGHRQEGQHQTEQQLEEHCDDPEAKDGPVPRYETEDNQDAGPGRDDADPASRPTRGWSEDSTEWDLGLPRGGSQDTVGEADGLTFVETVDGPETADGAEAVDGPELVDGSAAVDVRPLGFISDSPGLTSMWESVAPGLSFLGIEAQQLNVAVGTPDTPYPTVADVVHEHLMAREASERLIRTKVLQMVQHLMTSHTQILKEGLRPRIAKAITTLSTVSSALHEL</sequence>
<accession>A0A023BBK8</accession>
<dbReference type="GeneID" id="22911168"/>
<dbReference type="EMBL" id="AFNH02000198">
    <property type="protein sequence ID" value="EZG79402.1"/>
    <property type="molecule type" value="Genomic_DNA"/>
</dbReference>
<evidence type="ECO:0000256" key="2">
    <source>
        <dbReference type="SAM" id="MobiDB-lite"/>
    </source>
</evidence>
<evidence type="ECO:0000313" key="4">
    <source>
        <dbReference type="Proteomes" id="UP000019763"/>
    </source>
</evidence>
<feature type="region of interest" description="Disordered" evidence="2">
    <location>
        <begin position="101"/>
        <end position="126"/>
    </location>
</feature>
<reference evidence="3" key="1">
    <citation type="submission" date="2013-12" db="EMBL/GenBank/DDBJ databases">
        <authorList>
            <person name="Omoto C.K."/>
            <person name="Sibley D."/>
            <person name="Venepally P."/>
            <person name="Hadjithomas M."/>
            <person name="Karamycheva S."/>
            <person name="Brunk B."/>
            <person name="Roos D."/>
            <person name="Caler E."/>
            <person name="Lorenzi H."/>
        </authorList>
    </citation>
    <scope>NUCLEOTIDE SEQUENCE</scope>
</reference>
<dbReference type="Proteomes" id="UP000019763">
    <property type="component" value="Unassembled WGS sequence"/>
</dbReference>
<dbReference type="VEuPathDB" id="CryptoDB:GNI_026530"/>
<feature type="coiled-coil region" evidence="1">
    <location>
        <begin position="30"/>
        <end position="65"/>
    </location>
</feature>
<keyword evidence="1" id="KW-0175">Coiled coil</keyword>
<proteinExistence type="predicted"/>
<evidence type="ECO:0000313" key="3">
    <source>
        <dbReference type="EMBL" id="EZG79402.1"/>
    </source>
</evidence>
<evidence type="ECO:0000256" key="1">
    <source>
        <dbReference type="SAM" id="Coils"/>
    </source>
</evidence>
<dbReference type="RefSeq" id="XP_011129049.1">
    <property type="nucleotide sequence ID" value="XM_011130747.1"/>
</dbReference>
<dbReference type="OMA" id="ISQTDYG"/>
<protein>
    <submittedName>
        <fullName evidence="3">Uncharacterized protein</fullName>
    </submittedName>
</protein>
<organism evidence="3 4">
    <name type="scientific">Gregarina niphandrodes</name>
    <name type="common">Septate eugregarine</name>
    <dbReference type="NCBI Taxonomy" id="110365"/>
    <lineage>
        <taxon>Eukaryota</taxon>
        <taxon>Sar</taxon>
        <taxon>Alveolata</taxon>
        <taxon>Apicomplexa</taxon>
        <taxon>Conoidasida</taxon>
        <taxon>Gregarinasina</taxon>
        <taxon>Eugregarinorida</taxon>
        <taxon>Gregarinidae</taxon>
        <taxon>Gregarina</taxon>
    </lineage>
</organism>